<evidence type="ECO:0000313" key="2">
    <source>
        <dbReference type="EMBL" id="NIH57133.1"/>
    </source>
</evidence>
<feature type="transmembrane region" description="Helical" evidence="1">
    <location>
        <begin position="161"/>
        <end position="180"/>
    </location>
</feature>
<feature type="transmembrane region" description="Helical" evidence="1">
    <location>
        <begin position="104"/>
        <end position="126"/>
    </location>
</feature>
<gene>
    <name evidence="2" type="ORF">FB473_001778</name>
</gene>
<dbReference type="RefSeq" id="WP_167166593.1">
    <property type="nucleotide sequence ID" value="NZ_BAAAOO010000011.1"/>
</dbReference>
<dbReference type="Proteomes" id="UP000749311">
    <property type="component" value="Unassembled WGS sequence"/>
</dbReference>
<name>A0ABX0SFF9_9ACTN</name>
<organism evidence="2 3">
    <name type="scientific">Brooklawnia cerclae</name>
    <dbReference type="NCBI Taxonomy" id="349934"/>
    <lineage>
        <taxon>Bacteria</taxon>
        <taxon>Bacillati</taxon>
        <taxon>Actinomycetota</taxon>
        <taxon>Actinomycetes</taxon>
        <taxon>Propionibacteriales</taxon>
        <taxon>Propionibacteriaceae</taxon>
        <taxon>Brooklawnia</taxon>
    </lineage>
</organism>
<feature type="transmembrane region" description="Helical" evidence="1">
    <location>
        <begin position="78"/>
        <end position="98"/>
    </location>
</feature>
<evidence type="ECO:0000256" key="1">
    <source>
        <dbReference type="SAM" id="Phobius"/>
    </source>
</evidence>
<dbReference type="InterPro" id="IPR005325">
    <property type="entry name" value="DUF308_memb"/>
</dbReference>
<reference evidence="2 3" key="1">
    <citation type="submission" date="2020-02" db="EMBL/GenBank/DDBJ databases">
        <title>Sequencing the genomes of 1000 actinobacteria strains.</title>
        <authorList>
            <person name="Klenk H.-P."/>
        </authorList>
    </citation>
    <scope>NUCLEOTIDE SEQUENCE [LARGE SCALE GENOMIC DNA]</scope>
    <source>
        <strain evidence="2 3">DSM 19609</strain>
    </source>
</reference>
<dbReference type="EMBL" id="JAAMOZ010000001">
    <property type="protein sequence ID" value="NIH57133.1"/>
    <property type="molecule type" value="Genomic_DNA"/>
</dbReference>
<feature type="transmembrane region" description="Helical" evidence="1">
    <location>
        <begin position="21"/>
        <end position="40"/>
    </location>
</feature>
<keyword evidence="1" id="KW-0812">Transmembrane</keyword>
<keyword evidence="1" id="KW-0472">Membrane</keyword>
<feature type="transmembrane region" description="Helical" evidence="1">
    <location>
        <begin position="46"/>
        <end position="66"/>
    </location>
</feature>
<keyword evidence="3" id="KW-1185">Reference proteome</keyword>
<keyword evidence="1" id="KW-1133">Transmembrane helix</keyword>
<accession>A0ABX0SFF9</accession>
<sequence length="190" mass="19928">MTNDTDTFDPVARGLGVVRTILGVSGILTLLLGLAILIWPGRTAEVLVALLAIYTVVTGLVYVGTGIRATMHATWSRIASVVLGIFLIVAGIIAFANIGAATDAFIVVIGVLVGIAWIAEGILELAFGLNGIARPRGWTIAFAVISILAGVLLLFSPMLIAVMWIWLGVLAVVLGIAQIIDAFQIGRLVR</sequence>
<proteinExistence type="predicted"/>
<protein>
    <submittedName>
        <fullName evidence="2">Uncharacterized membrane protein HdeD (DUF308 family)</fullName>
    </submittedName>
</protein>
<evidence type="ECO:0000313" key="3">
    <source>
        <dbReference type="Proteomes" id="UP000749311"/>
    </source>
</evidence>
<dbReference type="Pfam" id="PF03729">
    <property type="entry name" value="DUF308"/>
    <property type="match status" value="2"/>
</dbReference>
<feature type="transmembrane region" description="Helical" evidence="1">
    <location>
        <begin position="138"/>
        <end position="155"/>
    </location>
</feature>
<comment type="caution">
    <text evidence="2">The sequence shown here is derived from an EMBL/GenBank/DDBJ whole genome shotgun (WGS) entry which is preliminary data.</text>
</comment>